<dbReference type="GeneTree" id="ENSGT00390000017571"/>
<dbReference type="PANTHER" id="PTHR16301">
    <property type="entry name" value="IMPACT-RELATED"/>
    <property type="match status" value="1"/>
</dbReference>
<dbReference type="SMART" id="SM00591">
    <property type="entry name" value="RWD"/>
    <property type="match status" value="1"/>
</dbReference>
<proteinExistence type="inferred from homology"/>
<dbReference type="Gene3D" id="3.30.230.30">
    <property type="entry name" value="Impact, N-terminal domain"/>
    <property type="match status" value="1"/>
</dbReference>
<dbReference type="InterPro" id="IPR001498">
    <property type="entry name" value="Impact_N"/>
</dbReference>
<dbReference type="Gene3D" id="3.10.110.10">
    <property type="entry name" value="Ubiquitin Conjugating Enzyme"/>
    <property type="match status" value="1"/>
</dbReference>
<dbReference type="InterPro" id="IPR036956">
    <property type="entry name" value="Impact_N_sf"/>
</dbReference>
<reference evidence="9" key="2">
    <citation type="submission" date="2025-08" db="UniProtKB">
        <authorList>
            <consortium name="Ensembl"/>
        </authorList>
    </citation>
    <scope>IDENTIFICATION</scope>
</reference>
<comment type="subunit">
    <text evidence="7">Interacts with GCN1; prevents the interaction of GCN1 with EIF2AK4/GCN2 and inhibits EIF2AK4/GCN2 kinase activity. Interaction with RPL39; this interaction occurs in a GCN1-independent manner. Associates with ribosomes; this interaction occurs in a GCN1-independent manner. Associates with actin; this interaction occurs in a GCN1-independent manner.</text>
</comment>
<sequence length="260" mass="29563">MDNVTRQAEEIEAISAIYGEDWRVIDEYSRVFSFSVTESNQKLVFRLMLPPNYPSENAPEFTITAKYAKDSEIRELELKLKHIYNENVGECILFLWIEVVRDFFLEICAAQGTSDTPPCEDKACVTQSDVVPVIKHGEALTDRKSTFQGHLAEVHSANDVKLVISKLLKNRKIEHATHNISAYRIFDDEKSVFIQDCNDDGETAAGGRMLHLMQILNVRNVLVVVSRWYGGIQLGPDRFKHINNVTRSVLVQEGFVNDSN</sequence>
<dbReference type="FunCoup" id="F6YSG2">
    <property type="interactions" value="287"/>
</dbReference>
<accession>F6YSG2</accession>
<evidence type="ECO:0000259" key="8">
    <source>
        <dbReference type="PROSITE" id="PS50908"/>
    </source>
</evidence>
<comment type="similarity">
    <text evidence="2">Belongs to the IMPACT family.</text>
</comment>
<evidence type="ECO:0000256" key="5">
    <source>
        <dbReference type="ARBA" id="ARBA00022845"/>
    </source>
</evidence>
<dbReference type="SUPFAM" id="SSF54211">
    <property type="entry name" value="Ribosomal protein S5 domain 2-like"/>
    <property type="match status" value="1"/>
</dbReference>
<dbReference type="InterPro" id="IPR006575">
    <property type="entry name" value="RWD_dom"/>
</dbReference>
<feature type="domain" description="RWD" evidence="8">
    <location>
        <begin position="9"/>
        <end position="107"/>
    </location>
</feature>
<dbReference type="SUPFAM" id="SSF54495">
    <property type="entry name" value="UBC-like"/>
    <property type="match status" value="1"/>
</dbReference>
<dbReference type="InterPro" id="IPR016135">
    <property type="entry name" value="UBQ-conjugating_enzyme/RWD"/>
</dbReference>
<dbReference type="HOGENOM" id="CLU_045276_1_0_1"/>
<dbReference type="GO" id="GO:0006446">
    <property type="term" value="P:regulation of translational initiation"/>
    <property type="evidence" value="ECO:0000318"/>
    <property type="project" value="GO_Central"/>
</dbReference>
<dbReference type="Proteomes" id="UP000008144">
    <property type="component" value="Unassembled WGS sequence"/>
</dbReference>
<keyword evidence="6" id="KW-0346">Stress response</keyword>
<dbReference type="PROSITE" id="PS50908">
    <property type="entry name" value="RWD"/>
    <property type="match status" value="1"/>
</dbReference>
<dbReference type="Ensembl" id="ENSCINT00000026963.2">
    <property type="protein sequence ID" value="ENSCINP00000026717.2"/>
    <property type="gene ID" value="ENSCING00000014882.2"/>
</dbReference>
<keyword evidence="4" id="KW-0678">Repressor</keyword>
<dbReference type="Pfam" id="PF05773">
    <property type="entry name" value="RWD"/>
    <property type="match status" value="1"/>
</dbReference>
<dbReference type="FunFam" id="3.30.230.30:FF:000001">
    <property type="entry name" value="IMPACT isoform 1"/>
    <property type="match status" value="1"/>
</dbReference>
<evidence type="ECO:0000313" key="10">
    <source>
        <dbReference type="Proteomes" id="UP000008144"/>
    </source>
</evidence>
<keyword evidence="5" id="KW-0810">Translation regulation</keyword>
<evidence type="ECO:0000256" key="7">
    <source>
        <dbReference type="ARBA" id="ARBA00047127"/>
    </source>
</evidence>
<keyword evidence="10" id="KW-1185">Reference proteome</keyword>
<evidence type="ECO:0000256" key="4">
    <source>
        <dbReference type="ARBA" id="ARBA00022491"/>
    </source>
</evidence>
<reference evidence="10" key="1">
    <citation type="journal article" date="2002" name="Science">
        <title>The draft genome of Ciona intestinalis: insights into chordate and vertebrate origins.</title>
        <authorList>
            <person name="Dehal P."/>
            <person name="Satou Y."/>
            <person name="Campbell R.K."/>
            <person name="Chapman J."/>
            <person name="Degnan B."/>
            <person name="De Tomaso A."/>
            <person name="Davidson B."/>
            <person name="Di Gregorio A."/>
            <person name="Gelpke M."/>
            <person name="Goodstein D.M."/>
            <person name="Harafuji N."/>
            <person name="Hastings K.E."/>
            <person name="Ho I."/>
            <person name="Hotta K."/>
            <person name="Huang W."/>
            <person name="Kawashima T."/>
            <person name="Lemaire P."/>
            <person name="Martinez D."/>
            <person name="Meinertzhagen I.A."/>
            <person name="Necula S."/>
            <person name="Nonaka M."/>
            <person name="Putnam N."/>
            <person name="Rash S."/>
            <person name="Saiga H."/>
            <person name="Satake M."/>
            <person name="Terry A."/>
            <person name="Yamada L."/>
            <person name="Wang H.G."/>
            <person name="Awazu S."/>
            <person name="Azumi K."/>
            <person name="Boore J."/>
            <person name="Branno M."/>
            <person name="Chin-Bow S."/>
            <person name="DeSantis R."/>
            <person name="Doyle S."/>
            <person name="Francino P."/>
            <person name="Keys D.N."/>
            <person name="Haga S."/>
            <person name="Hayashi H."/>
            <person name="Hino K."/>
            <person name="Imai K.S."/>
            <person name="Inaba K."/>
            <person name="Kano S."/>
            <person name="Kobayashi K."/>
            <person name="Kobayashi M."/>
            <person name="Lee B.I."/>
            <person name="Makabe K.W."/>
            <person name="Manohar C."/>
            <person name="Matassi G."/>
            <person name="Medina M."/>
            <person name="Mochizuki Y."/>
            <person name="Mount S."/>
            <person name="Morishita T."/>
            <person name="Miura S."/>
            <person name="Nakayama A."/>
            <person name="Nishizaka S."/>
            <person name="Nomoto H."/>
            <person name="Ohta F."/>
            <person name="Oishi K."/>
            <person name="Rigoutsos I."/>
            <person name="Sano M."/>
            <person name="Sasaki A."/>
            <person name="Sasakura Y."/>
            <person name="Shoguchi E."/>
            <person name="Shin-i T."/>
            <person name="Spagnuolo A."/>
            <person name="Stainier D."/>
            <person name="Suzuki M.M."/>
            <person name="Tassy O."/>
            <person name="Takatori N."/>
            <person name="Tokuoka M."/>
            <person name="Yagi K."/>
            <person name="Yoshizaki F."/>
            <person name="Wada S."/>
            <person name="Zhang C."/>
            <person name="Hyatt P.D."/>
            <person name="Larimer F."/>
            <person name="Detter C."/>
            <person name="Doggett N."/>
            <person name="Glavina T."/>
            <person name="Hawkins T."/>
            <person name="Richardson P."/>
            <person name="Lucas S."/>
            <person name="Kohara Y."/>
            <person name="Levine M."/>
            <person name="Satoh N."/>
            <person name="Rokhsar D.S."/>
        </authorList>
    </citation>
    <scope>NUCLEOTIDE SEQUENCE [LARGE SCALE GENOMIC DNA]</scope>
</reference>
<evidence type="ECO:0000256" key="3">
    <source>
        <dbReference type="ARBA" id="ARBA00022490"/>
    </source>
</evidence>
<dbReference type="GO" id="GO:0005737">
    <property type="term" value="C:cytoplasm"/>
    <property type="evidence" value="ECO:0000318"/>
    <property type="project" value="GO_Central"/>
</dbReference>
<comment type="subcellular location">
    <subcellularLocation>
        <location evidence="1">Cytoplasm</location>
    </subcellularLocation>
</comment>
<organism evidence="9 10">
    <name type="scientific">Ciona intestinalis</name>
    <name type="common">Transparent sea squirt</name>
    <name type="synonym">Ascidia intestinalis</name>
    <dbReference type="NCBI Taxonomy" id="7719"/>
    <lineage>
        <taxon>Eukaryota</taxon>
        <taxon>Metazoa</taxon>
        <taxon>Chordata</taxon>
        <taxon>Tunicata</taxon>
        <taxon>Ascidiacea</taxon>
        <taxon>Phlebobranchia</taxon>
        <taxon>Cionidae</taxon>
        <taxon>Ciona</taxon>
    </lineage>
</organism>
<dbReference type="InterPro" id="IPR023582">
    <property type="entry name" value="Impact"/>
</dbReference>
<dbReference type="InterPro" id="IPR020568">
    <property type="entry name" value="Ribosomal_Su5_D2-typ_SF"/>
</dbReference>
<dbReference type="AlphaFoldDB" id="F6YSG2"/>
<evidence type="ECO:0000256" key="2">
    <source>
        <dbReference type="ARBA" id="ARBA00007665"/>
    </source>
</evidence>
<dbReference type="InterPro" id="IPR020569">
    <property type="entry name" value="UPF0029_Impact_CS"/>
</dbReference>
<dbReference type="GO" id="GO:0140469">
    <property type="term" value="P:GCN2-mediated signaling"/>
    <property type="evidence" value="ECO:0000318"/>
    <property type="project" value="GO_Central"/>
</dbReference>
<evidence type="ECO:0000256" key="6">
    <source>
        <dbReference type="ARBA" id="ARBA00023016"/>
    </source>
</evidence>
<dbReference type="OMA" id="FRHICNL"/>
<reference evidence="9" key="3">
    <citation type="submission" date="2025-09" db="UniProtKB">
        <authorList>
            <consortium name="Ensembl"/>
        </authorList>
    </citation>
    <scope>IDENTIFICATION</scope>
</reference>
<keyword evidence="3" id="KW-0963">Cytoplasm</keyword>
<evidence type="ECO:0000313" key="9">
    <source>
        <dbReference type="Ensembl" id="ENSCINP00000026717.2"/>
    </source>
</evidence>
<dbReference type="InParanoid" id="F6YSG2"/>
<dbReference type="STRING" id="7719.ENSCINP00000026717"/>
<name>F6YSG2_CIOIN</name>
<dbReference type="PANTHER" id="PTHR16301:SF25">
    <property type="entry name" value="PROTEIN IMPACT"/>
    <property type="match status" value="1"/>
</dbReference>
<protein>
    <recommendedName>
        <fullName evidence="8">RWD domain-containing protein</fullName>
    </recommendedName>
</protein>
<dbReference type="Pfam" id="PF01205">
    <property type="entry name" value="Impact_N"/>
    <property type="match status" value="1"/>
</dbReference>
<evidence type="ECO:0000256" key="1">
    <source>
        <dbReference type="ARBA" id="ARBA00004496"/>
    </source>
</evidence>
<dbReference type="PROSITE" id="PS00910">
    <property type="entry name" value="UPF0029"/>
    <property type="match status" value="1"/>
</dbReference>
<dbReference type="CDD" id="cd23821">
    <property type="entry name" value="RWD_IMPACT"/>
    <property type="match status" value="1"/>
</dbReference>